<evidence type="ECO:0000256" key="2">
    <source>
        <dbReference type="ARBA" id="ARBA00022729"/>
    </source>
</evidence>
<dbReference type="AlphaFoldDB" id="A0A8S3IKL8"/>
<accession>A0A8S3IKL8</accession>
<dbReference type="Pfam" id="PF01462">
    <property type="entry name" value="LRRNT"/>
    <property type="match status" value="1"/>
</dbReference>
<name>A0A8S3IKL8_9BILA</name>
<keyword evidence="1" id="KW-0433">Leucine-rich repeat</keyword>
<reference evidence="5" key="1">
    <citation type="submission" date="2021-02" db="EMBL/GenBank/DDBJ databases">
        <authorList>
            <person name="Nowell W R."/>
        </authorList>
    </citation>
    <scope>NUCLEOTIDE SEQUENCE</scope>
</reference>
<feature type="non-terminal residue" evidence="5">
    <location>
        <position position="1"/>
    </location>
</feature>
<proteinExistence type="predicted"/>
<gene>
    <name evidence="4" type="ORF">BYL167_LOCUS67082</name>
    <name evidence="5" type="ORF">GIL414_LOCUS76576</name>
</gene>
<dbReference type="EMBL" id="CAJOBJ010345675">
    <property type="protein sequence ID" value="CAF5200956.1"/>
    <property type="molecule type" value="Genomic_DNA"/>
</dbReference>
<evidence type="ECO:0000256" key="1">
    <source>
        <dbReference type="ARBA" id="ARBA00022614"/>
    </source>
</evidence>
<feature type="domain" description="LRRNT" evidence="3">
    <location>
        <begin position="84"/>
        <end position="116"/>
    </location>
</feature>
<dbReference type="Gene3D" id="3.80.10.10">
    <property type="entry name" value="Ribonuclease Inhibitor"/>
    <property type="match status" value="1"/>
</dbReference>
<evidence type="ECO:0000313" key="6">
    <source>
        <dbReference type="Proteomes" id="UP000681720"/>
    </source>
</evidence>
<protein>
    <recommendedName>
        <fullName evidence="3">LRRNT domain-containing protein</fullName>
    </recommendedName>
</protein>
<evidence type="ECO:0000313" key="5">
    <source>
        <dbReference type="EMBL" id="CAF5200956.1"/>
    </source>
</evidence>
<dbReference type="InterPro" id="IPR032675">
    <property type="entry name" value="LRR_dom_sf"/>
</dbReference>
<organism evidence="5 6">
    <name type="scientific">Rotaria magnacalcarata</name>
    <dbReference type="NCBI Taxonomy" id="392030"/>
    <lineage>
        <taxon>Eukaryota</taxon>
        <taxon>Metazoa</taxon>
        <taxon>Spiralia</taxon>
        <taxon>Gnathifera</taxon>
        <taxon>Rotifera</taxon>
        <taxon>Eurotatoria</taxon>
        <taxon>Bdelloidea</taxon>
        <taxon>Philodinida</taxon>
        <taxon>Philodinidae</taxon>
        <taxon>Rotaria</taxon>
    </lineage>
</organism>
<evidence type="ECO:0000313" key="4">
    <source>
        <dbReference type="EMBL" id="CAF5121057.1"/>
    </source>
</evidence>
<dbReference type="SUPFAM" id="SSF52058">
    <property type="entry name" value="L domain-like"/>
    <property type="match status" value="1"/>
</dbReference>
<sequence length="116" mass="13274">MEAEAINGLNRLEIIRLHDNQFVCDCRLLWLAKYLKLHPFLGLNARCQDADTLSHKDITSLIDDEKQCNSMDIDDIDYTCNVPVCPYPCTCFNGVVDCKDKDLLEIPRNIPDTTIE</sequence>
<dbReference type="SMART" id="SM00013">
    <property type="entry name" value="LRRNT"/>
    <property type="match status" value="1"/>
</dbReference>
<comment type="caution">
    <text evidence="5">The sequence shown here is derived from an EMBL/GenBank/DDBJ whole genome shotgun (WGS) entry which is preliminary data.</text>
</comment>
<dbReference type="EMBL" id="CAJOBH010244703">
    <property type="protein sequence ID" value="CAF5121057.1"/>
    <property type="molecule type" value="Genomic_DNA"/>
</dbReference>
<dbReference type="Proteomes" id="UP000681720">
    <property type="component" value="Unassembled WGS sequence"/>
</dbReference>
<evidence type="ECO:0000259" key="3">
    <source>
        <dbReference type="SMART" id="SM00013"/>
    </source>
</evidence>
<dbReference type="Proteomes" id="UP000681967">
    <property type="component" value="Unassembled WGS sequence"/>
</dbReference>
<keyword evidence="2" id="KW-0732">Signal</keyword>
<dbReference type="InterPro" id="IPR000372">
    <property type="entry name" value="LRRNT"/>
</dbReference>